<dbReference type="Pfam" id="PF06035">
    <property type="entry name" value="Peptidase_C93"/>
    <property type="match status" value="1"/>
</dbReference>
<accession>A0ABY3MUJ9</accession>
<dbReference type="RefSeq" id="WP_101343643.1">
    <property type="nucleotide sequence ID" value="NZ_PJAI02000018.1"/>
</dbReference>
<keyword evidence="2" id="KW-1185">Reference proteome</keyword>
<comment type="caution">
    <text evidence="1">The sequence shown here is derived from an EMBL/GenBank/DDBJ whole genome shotgun (WGS) entry which is preliminary data.</text>
</comment>
<dbReference type="Proteomes" id="UP000815846">
    <property type="component" value="Unassembled WGS sequence"/>
</dbReference>
<organism evidence="1 2">
    <name type="scientific">Colwellia echini</name>
    <dbReference type="NCBI Taxonomy" id="1982103"/>
    <lineage>
        <taxon>Bacteria</taxon>
        <taxon>Pseudomonadati</taxon>
        <taxon>Pseudomonadota</taxon>
        <taxon>Gammaproteobacteria</taxon>
        <taxon>Alteromonadales</taxon>
        <taxon>Colwelliaceae</taxon>
        <taxon>Colwellia</taxon>
    </lineage>
</organism>
<dbReference type="Gene3D" id="3.10.620.30">
    <property type="match status" value="1"/>
</dbReference>
<dbReference type="InterPro" id="IPR038765">
    <property type="entry name" value="Papain-like_cys_pep_sf"/>
</dbReference>
<proteinExistence type="predicted"/>
<evidence type="ECO:0000313" key="2">
    <source>
        <dbReference type="Proteomes" id="UP000815846"/>
    </source>
</evidence>
<dbReference type="EMBL" id="PJAI02000018">
    <property type="protein sequence ID" value="TYK64767.1"/>
    <property type="molecule type" value="Genomic_DNA"/>
</dbReference>
<evidence type="ECO:0000313" key="1">
    <source>
        <dbReference type="EMBL" id="TYK64767.1"/>
    </source>
</evidence>
<reference evidence="1 2" key="1">
    <citation type="submission" date="2019-08" db="EMBL/GenBank/DDBJ databases">
        <title>Microbe sample from Colwellia echini.</title>
        <authorList>
            <person name="Christiansen L."/>
            <person name="Pathiraja D."/>
            <person name="Schultz-Johansen M."/>
            <person name="Choi I.-G."/>
            <person name="Stougaard P."/>
        </authorList>
    </citation>
    <scope>NUCLEOTIDE SEQUENCE [LARGE SCALE GENOMIC DNA]</scope>
    <source>
        <strain evidence="1 2">A3</strain>
    </source>
</reference>
<dbReference type="PANTHER" id="PTHR39327:SF1">
    <property type="entry name" value="BLR5470 PROTEIN"/>
    <property type="match status" value="1"/>
</dbReference>
<dbReference type="SUPFAM" id="SSF54001">
    <property type="entry name" value="Cysteine proteinases"/>
    <property type="match status" value="1"/>
</dbReference>
<gene>
    <name evidence="1" type="ORF">CWS31_013820</name>
</gene>
<name>A0ABY3MUJ9_9GAMM</name>
<dbReference type="InterPro" id="IPR010319">
    <property type="entry name" value="Transglutaminase-like_Cys_pept"/>
</dbReference>
<protein>
    <submittedName>
        <fullName evidence="1">Transglutaminase</fullName>
    </submittedName>
</protein>
<sequence length="221" mass="25522">MKHIYTLLGLIFLIIAYPSSSTLDDFFSADFYQKLTSVYGEKAKKRAVKWHEVIIDNQTDNDWSKINKINYFFNNMIRYEDDLSLWGKKDYWASPVETVGRGKGDCEDFAIAKYFSLISLGIDPNKLRLMYVRQLTLNQPHMVLIYFESPKQSPFVLDNYNAKVLPASKRPDLKPIYSFNAQGLWLAKAKGLGTKVKNSKGVSAWNNLVQRIEQGEMHTFN</sequence>
<dbReference type="PANTHER" id="PTHR39327">
    <property type="match status" value="1"/>
</dbReference>